<name>A0ABV5S9U6_9ACTN</name>
<keyword evidence="1" id="KW-0812">Transmembrane</keyword>
<organism evidence="3 4">
    <name type="scientific">Nonomuraea helvata</name>
    <dbReference type="NCBI Taxonomy" id="37484"/>
    <lineage>
        <taxon>Bacteria</taxon>
        <taxon>Bacillati</taxon>
        <taxon>Actinomycetota</taxon>
        <taxon>Actinomycetes</taxon>
        <taxon>Streptosporangiales</taxon>
        <taxon>Streptosporangiaceae</taxon>
        <taxon>Nonomuraea</taxon>
    </lineage>
</organism>
<feature type="domain" description="FtsX extracellular" evidence="2">
    <location>
        <begin position="84"/>
        <end position="182"/>
    </location>
</feature>
<feature type="domain" description="FtsX extracellular" evidence="2">
    <location>
        <begin position="198"/>
        <end position="316"/>
    </location>
</feature>
<evidence type="ECO:0000259" key="2">
    <source>
        <dbReference type="Pfam" id="PF18075"/>
    </source>
</evidence>
<evidence type="ECO:0000313" key="3">
    <source>
        <dbReference type="EMBL" id="MFB9628384.1"/>
    </source>
</evidence>
<dbReference type="Gene3D" id="3.30.70.3040">
    <property type="match status" value="2"/>
</dbReference>
<dbReference type="PANTHER" id="PTHR47755">
    <property type="entry name" value="CELL DIVISION PROTEIN FTSX"/>
    <property type="match status" value="1"/>
</dbReference>
<dbReference type="InterPro" id="IPR040690">
    <property type="entry name" value="FtsX_ECD"/>
</dbReference>
<dbReference type="RefSeq" id="WP_345000518.1">
    <property type="nucleotide sequence ID" value="NZ_BAAAXV010000009.1"/>
</dbReference>
<sequence length="346" mass="37813">MTSRVEDRLREALVEAGETVDISALAPLREPQGRRFRVDFRLVAAAAAVVVLAGAATAVWLVGSGDENRAVAADPASAESTEAAVFLCTKSATEPKCQGRDVSLEETEAIQRTLKELPQLEEISFTDQKTAYKNFQAAFAHNKAVLDAVEATDLPTSFRLKLRKGARTQEVEKALRGVPGVLGVVEQAPPMTEPLKPQINVFLCGKASPLPACGAKRESQEKGDFKVTKGGKAVTTAQKQAIERTIKAMPEVKEVVFEDQTVAYERFRRQYRDNKRLLDAVKVGDMPETFTVMMKPEVEWAPVVRKLRKQPGVSQVFYVPCAADNTELATAFGLILPDEKVCPVGK</sequence>
<dbReference type="InterPro" id="IPR004513">
    <property type="entry name" value="FtsX"/>
</dbReference>
<dbReference type="Pfam" id="PF18075">
    <property type="entry name" value="FtsX_ECD"/>
    <property type="match status" value="2"/>
</dbReference>
<reference evidence="3 4" key="1">
    <citation type="submission" date="2024-09" db="EMBL/GenBank/DDBJ databases">
        <authorList>
            <person name="Sun Q."/>
            <person name="Mori K."/>
        </authorList>
    </citation>
    <scope>NUCLEOTIDE SEQUENCE [LARGE SCALE GENOMIC DNA]</scope>
    <source>
        <strain evidence="3 4">JCM 3143</strain>
    </source>
</reference>
<dbReference type="PANTHER" id="PTHR47755:SF1">
    <property type="entry name" value="CELL DIVISION PROTEIN FTSX"/>
    <property type="match status" value="1"/>
</dbReference>
<keyword evidence="4" id="KW-1185">Reference proteome</keyword>
<comment type="caution">
    <text evidence="3">The sequence shown here is derived from an EMBL/GenBank/DDBJ whole genome shotgun (WGS) entry which is preliminary data.</text>
</comment>
<accession>A0ABV5S9U6</accession>
<feature type="transmembrane region" description="Helical" evidence="1">
    <location>
        <begin position="42"/>
        <end position="62"/>
    </location>
</feature>
<dbReference type="Proteomes" id="UP001589532">
    <property type="component" value="Unassembled WGS sequence"/>
</dbReference>
<keyword evidence="1" id="KW-0472">Membrane</keyword>
<proteinExistence type="predicted"/>
<dbReference type="EMBL" id="JBHMBW010000041">
    <property type="protein sequence ID" value="MFB9628384.1"/>
    <property type="molecule type" value="Genomic_DNA"/>
</dbReference>
<evidence type="ECO:0000256" key="1">
    <source>
        <dbReference type="SAM" id="Phobius"/>
    </source>
</evidence>
<keyword evidence="1" id="KW-1133">Transmembrane helix</keyword>
<gene>
    <name evidence="3" type="ORF">ACFFSA_35320</name>
</gene>
<evidence type="ECO:0000313" key="4">
    <source>
        <dbReference type="Proteomes" id="UP001589532"/>
    </source>
</evidence>
<protein>
    <submittedName>
        <fullName evidence="3">Permease-like cell division protein FtsX</fullName>
    </submittedName>
</protein>